<evidence type="ECO:0000256" key="1">
    <source>
        <dbReference type="ARBA" id="ARBA00004609"/>
    </source>
</evidence>
<evidence type="ECO:0000256" key="9">
    <source>
        <dbReference type="SAM" id="SignalP"/>
    </source>
</evidence>
<evidence type="ECO:0000256" key="2">
    <source>
        <dbReference type="ARBA" id="ARBA00022475"/>
    </source>
</evidence>
<keyword evidence="3" id="KW-0336">GPI-anchor</keyword>
<evidence type="ECO:0000256" key="7">
    <source>
        <dbReference type="ARBA" id="ARBA00023180"/>
    </source>
</evidence>
<keyword evidence="6" id="KW-1015">Disulfide bond</keyword>
<reference evidence="10 11" key="1">
    <citation type="submission" date="2024-07" db="EMBL/GenBank/DDBJ databases">
        <title>Chromosome-level genome assembly of the water stick insect Ranatra chinensis (Heteroptera: Nepidae).</title>
        <authorList>
            <person name="Liu X."/>
        </authorList>
    </citation>
    <scope>NUCLEOTIDE SEQUENCE [LARGE SCALE GENOMIC DNA]</scope>
    <source>
        <strain evidence="10">Cailab_2021Rc</strain>
        <tissue evidence="10">Muscle</tissue>
    </source>
</reference>
<sequence>MVNGRCGRLIGWFFFTSILRTVHPGHSPIQHHKQGGVTCYTCVNVSDNMMCNQYAIDRPCPEGEDFCHTLHIMDSTGASVVVNKKCADTTECWPLGVGCVLVDTQTVCVSCCDEMYCNVTVPTNQSNAIYSNKRTQHRPKVRPPAINQITNKAANPNTIPIHFHLFIFFILLF</sequence>
<dbReference type="CDD" id="cd23567">
    <property type="entry name" value="TFP_LU_ECD_LYPD6_like"/>
    <property type="match status" value="1"/>
</dbReference>
<keyword evidence="2" id="KW-1003">Cell membrane</keyword>
<gene>
    <name evidence="10" type="ORF">AAG570_003723</name>
</gene>
<keyword evidence="8" id="KW-0449">Lipoprotein</keyword>
<evidence type="ECO:0000256" key="6">
    <source>
        <dbReference type="ARBA" id="ARBA00023157"/>
    </source>
</evidence>
<comment type="caution">
    <text evidence="10">The sequence shown here is derived from an EMBL/GenBank/DDBJ whole genome shotgun (WGS) entry which is preliminary data.</text>
</comment>
<comment type="subcellular location">
    <subcellularLocation>
        <location evidence="1">Cell membrane</location>
        <topology evidence="1">Lipid-anchor</topology>
        <topology evidence="1">GPI-anchor</topology>
    </subcellularLocation>
</comment>
<feature type="chain" id="PRO_5044869393" evidence="9">
    <location>
        <begin position="25"/>
        <end position="173"/>
    </location>
</feature>
<dbReference type="Gene3D" id="2.10.60.10">
    <property type="entry name" value="CD59"/>
    <property type="match status" value="1"/>
</dbReference>
<organism evidence="10 11">
    <name type="scientific">Ranatra chinensis</name>
    <dbReference type="NCBI Taxonomy" id="642074"/>
    <lineage>
        <taxon>Eukaryota</taxon>
        <taxon>Metazoa</taxon>
        <taxon>Ecdysozoa</taxon>
        <taxon>Arthropoda</taxon>
        <taxon>Hexapoda</taxon>
        <taxon>Insecta</taxon>
        <taxon>Pterygota</taxon>
        <taxon>Neoptera</taxon>
        <taxon>Paraneoptera</taxon>
        <taxon>Hemiptera</taxon>
        <taxon>Heteroptera</taxon>
        <taxon>Panheteroptera</taxon>
        <taxon>Nepomorpha</taxon>
        <taxon>Nepidae</taxon>
        <taxon>Ranatrinae</taxon>
        <taxon>Ranatra</taxon>
    </lineage>
</organism>
<keyword evidence="7" id="KW-0325">Glycoprotein</keyword>
<evidence type="ECO:0000313" key="11">
    <source>
        <dbReference type="Proteomes" id="UP001558652"/>
    </source>
</evidence>
<evidence type="ECO:0000256" key="4">
    <source>
        <dbReference type="ARBA" id="ARBA00022729"/>
    </source>
</evidence>
<dbReference type="GO" id="GO:0005886">
    <property type="term" value="C:plasma membrane"/>
    <property type="evidence" value="ECO:0007669"/>
    <property type="project" value="UniProtKB-SubCell"/>
</dbReference>
<evidence type="ECO:0000256" key="8">
    <source>
        <dbReference type="ARBA" id="ARBA00023288"/>
    </source>
</evidence>
<dbReference type="GO" id="GO:0098552">
    <property type="term" value="C:side of membrane"/>
    <property type="evidence" value="ECO:0007669"/>
    <property type="project" value="UniProtKB-KW"/>
</dbReference>
<dbReference type="PANTHER" id="PTHR31171">
    <property type="entry name" value="LY6/PLAUR DOMAIN-CONTAINING PROTEIN 6"/>
    <property type="match status" value="1"/>
</dbReference>
<feature type="signal peptide" evidence="9">
    <location>
        <begin position="1"/>
        <end position="24"/>
    </location>
</feature>
<keyword evidence="4 9" id="KW-0732">Signal</keyword>
<dbReference type="PANTHER" id="PTHR31171:SF3">
    <property type="entry name" value="LY6_PLAUR DOMAIN-CONTAINING PROTEIN 6B"/>
    <property type="match status" value="1"/>
</dbReference>
<dbReference type="AlphaFoldDB" id="A0ABD0YR79"/>
<dbReference type="SUPFAM" id="SSF57302">
    <property type="entry name" value="Snake toxin-like"/>
    <property type="match status" value="1"/>
</dbReference>
<accession>A0ABD0YR79</accession>
<dbReference type="Proteomes" id="UP001558652">
    <property type="component" value="Unassembled WGS sequence"/>
</dbReference>
<evidence type="ECO:0000256" key="3">
    <source>
        <dbReference type="ARBA" id="ARBA00022622"/>
    </source>
</evidence>
<proteinExistence type="predicted"/>
<dbReference type="Pfam" id="PF16975">
    <property type="entry name" value="UPAR_LY6_2"/>
    <property type="match status" value="1"/>
</dbReference>
<dbReference type="EMBL" id="JBFDAA010000014">
    <property type="protein sequence ID" value="KAL1122318.1"/>
    <property type="molecule type" value="Genomic_DNA"/>
</dbReference>
<keyword evidence="11" id="KW-1185">Reference proteome</keyword>
<evidence type="ECO:0000256" key="5">
    <source>
        <dbReference type="ARBA" id="ARBA00023136"/>
    </source>
</evidence>
<dbReference type="InterPro" id="IPR039457">
    <property type="entry name" value="LYPD6-like"/>
</dbReference>
<evidence type="ECO:0000313" key="10">
    <source>
        <dbReference type="EMBL" id="KAL1122318.1"/>
    </source>
</evidence>
<keyword evidence="5" id="KW-0472">Membrane</keyword>
<dbReference type="InterPro" id="IPR045860">
    <property type="entry name" value="Snake_toxin-like_sf"/>
</dbReference>
<protein>
    <submittedName>
        <fullName evidence="10">Uncharacterized protein</fullName>
    </submittedName>
</protein>
<name>A0ABD0YR79_9HEMI</name>